<protein>
    <submittedName>
        <fullName evidence="1">Uncharacterized protein</fullName>
    </submittedName>
</protein>
<accession>A0A2P2J758</accession>
<proteinExistence type="predicted"/>
<dbReference type="AlphaFoldDB" id="A0A2P2J758"/>
<organism evidence="1">
    <name type="scientific">Rhizophora mucronata</name>
    <name type="common">Asiatic mangrove</name>
    <dbReference type="NCBI Taxonomy" id="61149"/>
    <lineage>
        <taxon>Eukaryota</taxon>
        <taxon>Viridiplantae</taxon>
        <taxon>Streptophyta</taxon>
        <taxon>Embryophyta</taxon>
        <taxon>Tracheophyta</taxon>
        <taxon>Spermatophyta</taxon>
        <taxon>Magnoliopsida</taxon>
        <taxon>eudicotyledons</taxon>
        <taxon>Gunneridae</taxon>
        <taxon>Pentapetalae</taxon>
        <taxon>rosids</taxon>
        <taxon>fabids</taxon>
        <taxon>Malpighiales</taxon>
        <taxon>Rhizophoraceae</taxon>
        <taxon>Rhizophora</taxon>
    </lineage>
</organism>
<reference evidence="1" key="1">
    <citation type="submission" date="2018-02" db="EMBL/GenBank/DDBJ databases">
        <title>Rhizophora mucronata_Transcriptome.</title>
        <authorList>
            <person name="Meera S.P."/>
            <person name="Sreeshan A."/>
            <person name="Augustine A."/>
        </authorList>
    </citation>
    <scope>NUCLEOTIDE SEQUENCE</scope>
    <source>
        <tissue evidence="1">Leaf</tissue>
    </source>
</reference>
<name>A0A2P2J758_RHIMU</name>
<dbReference type="EMBL" id="GGEC01008833">
    <property type="protein sequence ID" value="MBW89316.1"/>
    <property type="molecule type" value="Transcribed_RNA"/>
</dbReference>
<evidence type="ECO:0000313" key="1">
    <source>
        <dbReference type="EMBL" id="MBW89316.1"/>
    </source>
</evidence>
<sequence length="83" mass="9637">MPLPSKQCSVHLQNLLLRQVFSQRSVPGGRHQNCRHHSSRSIADWHSTLDQGNQLFLVPHWIYGLNRLRLVWKAQNLTLLLSC</sequence>